<evidence type="ECO:0000313" key="3">
    <source>
        <dbReference type="EMBL" id="MBB5032946.1"/>
    </source>
</evidence>
<dbReference type="GO" id="GO:0015288">
    <property type="term" value="F:porin activity"/>
    <property type="evidence" value="ECO:0007669"/>
    <property type="project" value="InterPro"/>
</dbReference>
<dbReference type="Proteomes" id="UP000590740">
    <property type="component" value="Unassembled WGS sequence"/>
</dbReference>
<protein>
    <submittedName>
        <fullName evidence="3">High affinity Mn2+ porin</fullName>
    </submittedName>
</protein>
<evidence type="ECO:0000313" key="4">
    <source>
        <dbReference type="Proteomes" id="UP000590740"/>
    </source>
</evidence>
<dbReference type="GO" id="GO:0008643">
    <property type="term" value="P:carbohydrate transport"/>
    <property type="evidence" value="ECO:0007669"/>
    <property type="project" value="InterPro"/>
</dbReference>
<evidence type="ECO:0000256" key="1">
    <source>
        <dbReference type="ARBA" id="ARBA00008769"/>
    </source>
</evidence>
<sequence>MLAPAVSPEAAAADVENWSIHMQNTNVLQGHTGIRSPYAGQDSLNSAPQMRQTVSLDLLFGLRLWEGAEMHLDGMMWQGYGMSNALGMAGFPNGEAFRKGTSEPNGNISRAFIRQTFGFGSEMDDAPSGSLFLKGRQHKSRLVVTLGRFGAKDIFDGNAYANDARTQFMNWSLMANGAWDYPADSLGFTTGGAVELYLTDWVLRYGFFQVPNVSNGIAMDPHVFKAWAQVLELEHKHQLGGRPGAVRLLMYANRAHMGSFQQTLANPIRPADITNSRAYRLKYGVCLNADQEIADGVGIFTRLGWSNGKDEAWSFTDVDSSASLGISVKGKSWNRPADTLAMAGIVNAISSVHAAYHQQGGNGILVGDGTLSYGAEKIIETYYDIAVASWLHLAFDYQFAMNPAYNRDRGPVHVFGARLHWEF</sequence>
<accession>A0A7W8DKK4</accession>
<dbReference type="Gene3D" id="2.40.160.180">
    <property type="entry name" value="Carbohydrate-selective porin OprB"/>
    <property type="match status" value="1"/>
</dbReference>
<dbReference type="EMBL" id="JACHIG010000005">
    <property type="protein sequence ID" value="MBB5032946.1"/>
    <property type="molecule type" value="Genomic_DNA"/>
</dbReference>
<dbReference type="GO" id="GO:0016020">
    <property type="term" value="C:membrane"/>
    <property type="evidence" value="ECO:0007669"/>
    <property type="project" value="InterPro"/>
</dbReference>
<dbReference type="Pfam" id="PF04966">
    <property type="entry name" value="OprB"/>
    <property type="match status" value="1"/>
</dbReference>
<proteinExistence type="inferred from homology"/>
<evidence type="ECO:0000256" key="2">
    <source>
        <dbReference type="RuleBase" id="RU363072"/>
    </source>
</evidence>
<dbReference type="AlphaFoldDB" id="A0A7W8DKK4"/>
<comment type="caution">
    <text evidence="3">The sequence shown here is derived from an EMBL/GenBank/DDBJ whole genome shotgun (WGS) entry which is preliminary data.</text>
</comment>
<keyword evidence="4" id="KW-1185">Reference proteome</keyword>
<organism evidence="3 4">
    <name type="scientific">Prosthecobacter vanneervenii</name>
    <dbReference type="NCBI Taxonomy" id="48466"/>
    <lineage>
        <taxon>Bacteria</taxon>
        <taxon>Pseudomonadati</taxon>
        <taxon>Verrucomicrobiota</taxon>
        <taxon>Verrucomicrobiia</taxon>
        <taxon>Verrucomicrobiales</taxon>
        <taxon>Verrucomicrobiaceae</taxon>
        <taxon>Prosthecobacter</taxon>
    </lineage>
</organism>
<dbReference type="RefSeq" id="WP_184339875.1">
    <property type="nucleotide sequence ID" value="NZ_JACHIG010000005.1"/>
</dbReference>
<name>A0A7W8DKK4_9BACT</name>
<comment type="similarity">
    <text evidence="1 2">Belongs to the OprB family.</text>
</comment>
<dbReference type="InterPro" id="IPR038673">
    <property type="entry name" value="OprB_sf"/>
</dbReference>
<reference evidence="3 4" key="1">
    <citation type="submission" date="2020-08" db="EMBL/GenBank/DDBJ databases">
        <title>Genomic Encyclopedia of Type Strains, Phase IV (KMG-IV): sequencing the most valuable type-strain genomes for metagenomic binning, comparative biology and taxonomic classification.</title>
        <authorList>
            <person name="Goeker M."/>
        </authorList>
    </citation>
    <scope>NUCLEOTIDE SEQUENCE [LARGE SCALE GENOMIC DNA]</scope>
    <source>
        <strain evidence="3 4">DSM 12252</strain>
    </source>
</reference>
<gene>
    <name evidence="3" type="ORF">HNQ65_002529</name>
</gene>
<dbReference type="InterPro" id="IPR007049">
    <property type="entry name" value="Carb-sel_porin_OprB"/>
</dbReference>